<feature type="region of interest" description="Disordered" evidence="1">
    <location>
        <begin position="182"/>
        <end position="257"/>
    </location>
</feature>
<proteinExistence type="predicted"/>
<reference evidence="2" key="1">
    <citation type="journal article" date="2020" name="Stud. Mycol.">
        <title>101 Dothideomycetes genomes: a test case for predicting lifestyles and emergence of pathogens.</title>
        <authorList>
            <person name="Haridas S."/>
            <person name="Albert R."/>
            <person name="Binder M."/>
            <person name="Bloem J."/>
            <person name="Labutti K."/>
            <person name="Salamov A."/>
            <person name="Andreopoulos B."/>
            <person name="Baker S."/>
            <person name="Barry K."/>
            <person name="Bills G."/>
            <person name="Bluhm B."/>
            <person name="Cannon C."/>
            <person name="Castanera R."/>
            <person name="Culley D."/>
            <person name="Daum C."/>
            <person name="Ezra D."/>
            <person name="Gonzalez J."/>
            <person name="Henrissat B."/>
            <person name="Kuo A."/>
            <person name="Liang C."/>
            <person name="Lipzen A."/>
            <person name="Lutzoni F."/>
            <person name="Magnuson J."/>
            <person name="Mondo S."/>
            <person name="Nolan M."/>
            <person name="Ohm R."/>
            <person name="Pangilinan J."/>
            <person name="Park H.-J."/>
            <person name="Ramirez L."/>
            <person name="Alfaro M."/>
            <person name="Sun H."/>
            <person name="Tritt A."/>
            <person name="Yoshinaga Y."/>
            <person name="Zwiers L.-H."/>
            <person name="Turgeon B."/>
            <person name="Goodwin S."/>
            <person name="Spatafora J."/>
            <person name="Crous P."/>
            <person name="Grigoriev I."/>
        </authorList>
    </citation>
    <scope>NUCLEOTIDE SEQUENCE</scope>
    <source>
        <strain evidence="2">CBS 116435</strain>
    </source>
</reference>
<dbReference type="Proteomes" id="UP000799441">
    <property type="component" value="Unassembled WGS sequence"/>
</dbReference>
<feature type="compositionally biased region" description="Basic residues" evidence="1">
    <location>
        <begin position="197"/>
        <end position="206"/>
    </location>
</feature>
<evidence type="ECO:0000256" key="1">
    <source>
        <dbReference type="SAM" id="MobiDB-lite"/>
    </source>
</evidence>
<organism evidence="2 3">
    <name type="scientific">Polychaeton citri CBS 116435</name>
    <dbReference type="NCBI Taxonomy" id="1314669"/>
    <lineage>
        <taxon>Eukaryota</taxon>
        <taxon>Fungi</taxon>
        <taxon>Dikarya</taxon>
        <taxon>Ascomycota</taxon>
        <taxon>Pezizomycotina</taxon>
        <taxon>Dothideomycetes</taxon>
        <taxon>Dothideomycetidae</taxon>
        <taxon>Capnodiales</taxon>
        <taxon>Capnodiaceae</taxon>
        <taxon>Polychaeton</taxon>
    </lineage>
</organism>
<evidence type="ECO:0000313" key="3">
    <source>
        <dbReference type="Proteomes" id="UP000799441"/>
    </source>
</evidence>
<sequence>MYAAGALVGGGNFHLVDPLEERDPPAQATAITFPKVHAVRLHTWNENSPPPNLEQFFSKVVRPIDVTSRQFDALNIDLVPSCPVKQLVPAVCKTSSPTTAPPENTTSPSRNDQLSLQRTKDLEVRLDELKIENLTAYRTIQRQPLRQGEKPQRIAYMRKFYEGLESMSQYWDCSLDQQYELPPLPSPASSVHEGDRKRQRLFHRTRKSDDSETPASLPKQKPCRKDSVMETSPRNSDEQDRLTRSSSCTPEPHPRLRYKGFRTATGRDMPETYRFNTIKGFVEQAVWPFRANIAPPRRQPLVKINHLNVPVRQSAVIHRIPSDREKARRGIIEGPIMGLQVRHELDFTANSDSRALLDQMREIGGLLQLAQERRREGRTEVRAGENKWWTTKPRFGASSDHEPLLESDADGRNDVLNVVEEVMMGRREQGASTRRAPIQRKTPVILWQELKPASEKWDPRTDYQAIGKDPASDYDEVFMVSSLNHHISVLKLTVHDAYLEYLESATSPNPAPLQQDWCQPRLQRTKWFDIFDVDERQEAFTAITDVMTYLTRELERPQRNGTMMAEVRA</sequence>
<gene>
    <name evidence="2" type="ORF">K431DRAFT_155641</name>
</gene>
<feature type="region of interest" description="Disordered" evidence="1">
    <location>
        <begin position="93"/>
        <end position="117"/>
    </location>
</feature>
<keyword evidence="3" id="KW-1185">Reference proteome</keyword>
<dbReference type="OrthoDB" id="5407653at2759"/>
<comment type="caution">
    <text evidence="2">The sequence shown here is derived from an EMBL/GenBank/DDBJ whole genome shotgun (WGS) entry which is preliminary data.</text>
</comment>
<dbReference type="EMBL" id="MU003772">
    <property type="protein sequence ID" value="KAF2724291.1"/>
    <property type="molecule type" value="Genomic_DNA"/>
</dbReference>
<dbReference type="AlphaFoldDB" id="A0A9P4UT27"/>
<protein>
    <submittedName>
        <fullName evidence="2">Uncharacterized protein</fullName>
    </submittedName>
</protein>
<name>A0A9P4UT27_9PEZI</name>
<evidence type="ECO:0000313" key="2">
    <source>
        <dbReference type="EMBL" id="KAF2724291.1"/>
    </source>
</evidence>
<accession>A0A9P4UT27</accession>